<keyword evidence="2" id="KW-0449">Lipoprotein</keyword>
<proteinExistence type="predicted"/>
<gene>
    <name evidence="2" type="ORF">HEP81_06700</name>
</gene>
<dbReference type="GeneID" id="91466224"/>
<dbReference type="EMBL" id="CP051006">
    <property type="protein sequence ID" value="QNT96935.1"/>
    <property type="molecule type" value="Genomic_DNA"/>
</dbReference>
<dbReference type="PANTHER" id="PTHR38589">
    <property type="entry name" value="BLR0621 PROTEIN"/>
    <property type="match status" value="1"/>
</dbReference>
<dbReference type="Proteomes" id="UP000516422">
    <property type="component" value="Chromosome"/>
</dbReference>
<protein>
    <submittedName>
        <fullName evidence="2">Lipoprotein</fullName>
    </submittedName>
</protein>
<dbReference type="KEGG" id="sgf:HEP81_06700"/>
<feature type="region of interest" description="Disordered" evidence="1">
    <location>
        <begin position="62"/>
        <end position="94"/>
    </location>
</feature>
<dbReference type="RefSeq" id="WP_243279663.1">
    <property type="nucleotide sequence ID" value="NZ_CP051006.1"/>
</dbReference>
<evidence type="ECO:0000256" key="1">
    <source>
        <dbReference type="SAM" id="MobiDB-lite"/>
    </source>
</evidence>
<dbReference type="AlphaFoldDB" id="A0A7H1Q9F5"/>
<dbReference type="PANTHER" id="PTHR38589:SF1">
    <property type="entry name" value="BLR0621 PROTEIN"/>
    <property type="match status" value="1"/>
</dbReference>
<sequence length="273" mass="29359">MHAAIDRRSILIMRISTVVRTSPLSARRRGARHVIPVALVCGVLLAGTAACGSDGGRRNQAGAPGLNIPVASGSPNPGAVPRLPGIGSRMSKRVPADTRQAVVVYGDDQDSDESTVVLYERKANAWKLTGTWPAHNGRQGWTTDHHLDDERSPVGAFSLTDAGGSLEDPGSRLPYWYDDNAYAAMTEDGDEHVHDFDYVIAIDYNRLKGVAPFDWNRPEGVEKGGGIWLHLDHGDGTSACVTVPESGMKTLLSTLNPRLHPVVVMGDRDHLSA</sequence>
<organism evidence="2 3">
    <name type="scientific">Streptomyces griseofuscus</name>
    <dbReference type="NCBI Taxonomy" id="146922"/>
    <lineage>
        <taxon>Bacteria</taxon>
        <taxon>Bacillati</taxon>
        <taxon>Actinomycetota</taxon>
        <taxon>Actinomycetes</taxon>
        <taxon>Kitasatosporales</taxon>
        <taxon>Streptomycetaceae</taxon>
        <taxon>Streptomyces</taxon>
    </lineage>
</organism>
<evidence type="ECO:0000313" key="2">
    <source>
        <dbReference type="EMBL" id="QNT96935.1"/>
    </source>
</evidence>
<accession>A0A7H1Q9F5</accession>
<evidence type="ECO:0000313" key="3">
    <source>
        <dbReference type="Proteomes" id="UP000516422"/>
    </source>
</evidence>
<reference evidence="2 3" key="1">
    <citation type="submission" date="2020-04" db="EMBL/GenBank/DDBJ databases">
        <title>Characterization and engineering of Streptomyces griseofuscus DSM40191 as a potential heterologous host for expression of BGCs.</title>
        <authorList>
            <person name="Gren T."/>
            <person name="Whitford C.M."/>
            <person name="Mohite O.S."/>
            <person name="Joergensen T.S."/>
            <person name="Nielsen J.B."/>
            <person name="Lee S.Y."/>
            <person name="Weber T."/>
        </authorList>
    </citation>
    <scope>NUCLEOTIDE SEQUENCE [LARGE SCALE GENOMIC DNA]</scope>
    <source>
        <strain evidence="2 3">DSM 40191</strain>
    </source>
</reference>
<name>A0A7H1Q9F5_9ACTN</name>